<dbReference type="eggNOG" id="KOG3544">
    <property type="taxonomic scope" value="Eukaryota"/>
</dbReference>
<evidence type="ECO:0000313" key="1">
    <source>
        <dbReference type="Proteomes" id="UP000095284"/>
    </source>
</evidence>
<dbReference type="WBParaSite" id="BXY_1030900.1">
    <property type="protein sequence ID" value="BXY_1030900.1"/>
    <property type="gene ID" value="BXY_1030900"/>
</dbReference>
<evidence type="ECO:0000313" key="2">
    <source>
        <dbReference type="WBParaSite" id="BXY_1030900.1"/>
    </source>
</evidence>
<name>A0A1I7SBB1_BURXY</name>
<accession>A0A1I7SBB1</accession>
<sequence length="104" mass="11000">MAKNLQARNNLIFAKIQAQKARKPRQLSYTIIPDVCGDCAILSCPAGDPGPAGPPGLDGIPGEIGKNGKAGDDGYDVMIDDFEEQHCIICPSGPPGQRYEIFSG</sequence>
<protein>
    <submittedName>
        <fullName evidence="2">Collagen triple helix repeat protein</fullName>
    </submittedName>
</protein>
<organism evidence="1 2">
    <name type="scientific">Bursaphelenchus xylophilus</name>
    <name type="common">Pinewood nematode worm</name>
    <name type="synonym">Aphelenchoides xylophilus</name>
    <dbReference type="NCBI Taxonomy" id="6326"/>
    <lineage>
        <taxon>Eukaryota</taxon>
        <taxon>Metazoa</taxon>
        <taxon>Ecdysozoa</taxon>
        <taxon>Nematoda</taxon>
        <taxon>Chromadorea</taxon>
        <taxon>Rhabditida</taxon>
        <taxon>Tylenchina</taxon>
        <taxon>Tylenchomorpha</taxon>
        <taxon>Aphelenchoidea</taxon>
        <taxon>Aphelenchoididae</taxon>
        <taxon>Bursaphelenchus</taxon>
    </lineage>
</organism>
<reference evidence="2" key="1">
    <citation type="submission" date="2016-11" db="UniProtKB">
        <authorList>
            <consortium name="WormBaseParasite"/>
        </authorList>
    </citation>
    <scope>IDENTIFICATION</scope>
</reference>
<dbReference type="Proteomes" id="UP000095284">
    <property type="component" value="Unplaced"/>
</dbReference>
<proteinExistence type="predicted"/>
<dbReference type="AlphaFoldDB" id="A0A1I7SBB1"/>
<dbReference type="Gene3D" id="1.20.5.320">
    <property type="entry name" value="6-Phosphogluconate Dehydrogenase, domain 3"/>
    <property type="match status" value="1"/>
</dbReference>